<organism evidence="6">
    <name type="scientific">Streptomyces haneummycinicus</name>
    <dbReference type="NCBI Taxonomy" id="3074435"/>
    <lineage>
        <taxon>Bacteria</taxon>
        <taxon>Bacillati</taxon>
        <taxon>Actinomycetota</taxon>
        <taxon>Actinomycetes</taxon>
        <taxon>Kitasatosporales</taxon>
        <taxon>Streptomycetaceae</taxon>
        <taxon>Streptomyces</taxon>
    </lineage>
</organism>
<keyword evidence="4 5" id="KW-0472">Membrane</keyword>
<feature type="transmembrane region" description="Helical" evidence="5">
    <location>
        <begin position="21"/>
        <end position="44"/>
    </location>
</feature>
<dbReference type="GO" id="GO:0005886">
    <property type="term" value="C:plasma membrane"/>
    <property type="evidence" value="ECO:0007669"/>
    <property type="project" value="UniProtKB-SubCell"/>
</dbReference>
<dbReference type="EMBL" id="AP035768">
    <property type="protein sequence ID" value="BFO22936.1"/>
    <property type="molecule type" value="Genomic_DNA"/>
</dbReference>
<evidence type="ECO:0000256" key="2">
    <source>
        <dbReference type="ARBA" id="ARBA00022692"/>
    </source>
</evidence>
<reference evidence="6" key="2">
    <citation type="submission" date="2024-07" db="EMBL/GenBank/DDBJ databases">
        <title>Streptomyces haneummycinica sp. nov., a new antibiotic-producing actinobacterium isolated from marine sediment.</title>
        <authorList>
            <person name="Uemura M."/>
            <person name="Hamada M."/>
            <person name="Hirano S."/>
            <person name="Kobayashi K."/>
            <person name="Ohshiro T."/>
            <person name="Kobayashi T."/>
            <person name="Terahara T."/>
        </authorList>
    </citation>
    <scope>NUCLEOTIDE SEQUENCE</scope>
    <source>
        <strain evidence="6">KM77-8</strain>
    </source>
</reference>
<evidence type="ECO:0000256" key="1">
    <source>
        <dbReference type="ARBA" id="ARBA00004651"/>
    </source>
</evidence>
<keyword evidence="3 5" id="KW-1133">Transmembrane helix</keyword>
<evidence type="ECO:0000313" key="6">
    <source>
        <dbReference type="EMBL" id="BFO22936.1"/>
    </source>
</evidence>
<accession>A0AAT9HZU9</accession>
<gene>
    <name evidence="6" type="ORF">SHKM778_93240</name>
</gene>
<keyword evidence="2 5" id="KW-0812">Transmembrane</keyword>
<evidence type="ECO:0000256" key="3">
    <source>
        <dbReference type="ARBA" id="ARBA00022989"/>
    </source>
</evidence>
<dbReference type="InterPro" id="IPR036640">
    <property type="entry name" value="ABC1_TM_sf"/>
</dbReference>
<name>A0AAT9HZU9_9ACTN</name>
<comment type="subcellular location">
    <subcellularLocation>
        <location evidence="1">Cell membrane</location>
        <topology evidence="1">Multi-pass membrane protein</topology>
    </subcellularLocation>
</comment>
<proteinExistence type="predicted"/>
<evidence type="ECO:0000256" key="4">
    <source>
        <dbReference type="ARBA" id="ARBA00023136"/>
    </source>
</evidence>
<protein>
    <recommendedName>
        <fullName evidence="7">ABC transporter ATP-binding protein</fullName>
    </recommendedName>
</protein>
<dbReference type="GO" id="GO:0005524">
    <property type="term" value="F:ATP binding"/>
    <property type="evidence" value="ECO:0007669"/>
    <property type="project" value="InterPro"/>
</dbReference>
<dbReference type="SUPFAM" id="SSF90123">
    <property type="entry name" value="ABC transporter transmembrane region"/>
    <property type="match status" value="1"/>
</dbReference>
<evidence type="ECO:0000256" key="5">
    <source>
        <dbReference type="SAM" id="Phobius"/>
    </source>
</evidence>
<dbReference type="AlphaFoldDB" id="A0AAT9HZU9"/>
<reference evidence="6" key="1">
    <citation type="submission" date="2024-06" db="EMBL/GenBank/DDBJ databases">
        <authorList>
            <consortium name="consrtm"/>
            <person name="Uemura M."/>
            <person name="Terahara T."/>
        </authorList>
    </citation>
    <scope>NUCLEOTIDE SEQUENCE</scope>
    <source>
        <strain evidence="6">KM77-8</strain>
    </source>
</reference>
<sequence length="79" mass="8037">MFHVKPIDPRLFRYARATRGFLVAVVGMGVLGAALVIAQAMLIAEIVVGAFEDGLSAGALGTPCCCSSSWPPAADSSAG</sequence>
<evidence type="ECO:0008006" key="7">
    <source>
        <dbReference type="Google" id="ProtNLM"/>
    </source>
</evidence>